<name>A0A4S4DL11_CAMSN</name>
<dbReference type="InterPro" id="IPR036291">
    <property type="entry name" value="NAD(P)-bd_dom_sf"/>
</dbReference>
<dbReference type="Proteomes" id="UP000306102">
    <property type="component" value="Unassembled WGS sequence"/>
</dbReference>
<dbReference type="SUPFAM" id="SSF51735">
    <property type="entry name" value="NAD(P)-binding Rossmann-fold domains"/>
    <property type="match status" value="1"/>
</dbReference>
<keyword evidence="2" id="KW-1185">Reference proteome</keyword>
<dbReference type="PANTHER" id="PTHR47389:SF4">
    <property type="entry name" value="OS09G0436400 PROTEIN"/>
    <property type="match status" value="1"/>
</dbReference>
<dbReference type="PANTHER" id="PTHR47389">
    <property type="entry name" value="OS09G0436400 PROTEIN"/>
    <property type="match status" value="1"/>
</dbReference>
<dbReference type="EMBL" id="SDRB02010925">
    <property type="protein sequence ID" value="THG03575.1"/>
    <property type="molecule type" value="Genomic_DNA"/>
</dbReference>
<protein>
    <submittedName>
        <fullName evidence="1">Uncharacterized protein</fullName>
    </submittedName>
</protein>
<evidence type="ECO:0000313" key="1">
    <source>
        <dbReference type="EMBL" id="THG03575.1"/>
    </source>
</evidence>
<accession>A0A4S4DL11</accession>
<comment type="caution">
    <text evidence="1">The sequence shown here is derived from an EMBL/GenBank/DDBJ whole genome shotgun (WGS) entry which is preliminary data.</text>
</comment>
<proteinExistence type="predicted"/>
<sequence length="559" mass="62176">MKRQIEIKERGNTDEFNKGLIAIGANIALGVDDLAKGFAELNELDTLPWKRAFSIVMEDDDNNFDEVGVALTKYMEVDPRDHCDKEEKIASISPWKRKRPESRGPYKITVHSFWEKFDDYTYANMDLDIDTKKTALKASPSVVSVVSLTGGNALFMGSGTIIDCENVNGTYFSTILTSASLLRSSAELEAVPEDIKIDVYISDGKLFEGRVFAYDFHFNIAFIKIESNATLPTASLRLLEDSISIDPNDIPGSDSFQLRPLSNVSKLCPGDIVVAVGRFFDAPYNLMAARGQFRNFCRPWLGMEMANLYAASVDKLERIIQKFPNIVKGVLVEKFYGIIWDKVGKSMEVVVIRERSDALLNLTMVVEETSADKFNSTAILPFCLERYSISSSVSTLTILRNQRPPAYTDIIERRWQDVTPTNTVKSRICTPFSPNSGSESPMNNIISLEDENSSSVGNNPIGEGSVSAWGKSPMGRKSAKELLRKNEAGIVVVLTARDENTGFEALEKLKSDGLFDHVVFFQLDVVDPSSIASLADFIMSKFGRLDIGDIQTDIEEDIQ</sequence>
<dbReference type="STRING" id="542762.A0A4S4DL11"/>
<reference evidence="1 2" key="1">
    <citation type="journal article" date="2018" name="Proc. Natl. Acad. Sci. U.S.A.">
        <title>Draft genome sequence of Camellia sinensis var. sinensis provides insights into the evolution of the tea genome and tea quality.</title>
        <authorList>
            <person name="Wei C."/>
            <person name="Yang H."/>
            <person name="Wang S."/>
            <person name="Zhao J."/>
            <person name="Liu C."/>
            <person name="Gao L."/>
            <person name="Xia E."/>
            <person name="Lu Y."/>
            <person name="Tai Y."/>
            <person name="She G."/>
            <person name="Sun J."/>
            <person name="Cao H."/>
            <person name="Tong W."/>
            <person name="Gao Q."/>
            <person name="Li Y."/>
            <person name="Deng W."/>
            <person name="Jiang X."/>
            <person name="Wang W."/>
            <person name="Chen Q."/>
            <person name="Zhang S."/>
            <person name="Li H."/>
            <person name="Wu J."/>
            <person name="Wang P."/>
            <person name="Li P."/>
            <person name="Shi C."/>
            <person name="Zheng F."/>
            <person name="Jian J."/>
            <person name="Huang B."/>
            <person name="Shan D."/>
            <person name="Shi M."/>
            <person name="Fang C."/>
            <person name="Yue Y."/>
            <person name="Li F."/>
            <person name="Li D."/>
            <person name="Wei S."/>
            <person name="Han B."/>
            <person name="Jiang C."/>
            <person name="Yin Y."/>
            <person name="Xia T."/>
            <person name="Zhang Z."/>
            <person name="Bennetzen J.L."/>
            <person name="Zhao S."/>
            <person name="Wan X."/>
        </authorList>
    </citation>
    <scope>NUCLEOTIDE SEQUENCE [LARGE SCALE GENOMIC DNA]</scope>
    <source>
        <strain evidence="2">cv. Shuchazao</strain>
        <tissue evidence="1">Leaf</tissue>
    </source>
</reference>
<dbReference type="InterPro" id="IPR009003">
    <property type="entry name" value="Peptidase_S1_PA"/>
</dbReference>
<gene>
    <name evidence="1" type="ORF">TEA_022952</name>
</gene>
<dbReference type="SUPFAM" id="SSF50494">
    <property type="entry name" value="Trypsin-like serine proteases"/>
    <property type="match status" value="1"/>
</dbReference>
<dbReference type="Gene3D" id="3.40.50.720">
    <property type="entry name" value="NAD(P)-binding Rossmann-like Domain"/>
    <property type="match status" value="1"/>
</dbReference>
<organism evidence="1 2">
    <name type="scientific">Camellia sinensis var. sinensis</name>
    <name type="common">China tea</name>
    <dbReference type="NCBI Taxonomy" id="542762"/>
    <lineage>
        <taxon>Eukaryota</taxon>
        <taxon>Viridiplantae</taxon>
        <taxon>Streptophyta</taxon>
        <taxon>Embryophyta</taxon>
        <taxon>Tracheophyta</taxon>
        <taxon>Spermatophyta</taxon>
        <taxon>Magnoliopsida</taxon>
        <taxon>eudicotyledons</taxon>
        <taxon>Gunneridae</taxon>
        <taxon>Pentapetalae</taxon>
        <taxon>asterids</taxon>
        <taxon>Ericales</taxon>
        <taxon>Theaceae</taxon>
        <taxon>Camellia</taxon>
    </lineage>
</organism>
<dbReference type="Gene3D" id="2.40.10.10">
    <property type="entry name" value="Trypsin-like serine proteases"/>
    <property type="match status" value="1"/>
</dbReference>
<evidence type="ECO:0000313" key="2">
    <source>
        <dbReference type="Proteomes" id="UP000306102"/>
    </source>
</evidence>
<dbReference type="InterPro" id="IPR043504">
    <property type="entry name" value="Peptidase_S1_PA_chymotrypsin"/>
</dbReference>
<dbReference type="AlphaFoldDB" id="A0A4S4DL11"/>